<dbReference type="Pfam" id="PF00512">
    <property type="entry name" value="HisKA"/>
    <property type="match status" value="1"/>
</dbReference>
<evidence type="ECO:0000313" key="13">
    <source>
        <dbReference type="Proteomes" id="UP000315439"/>
    </source>
</evidence>
<dbReference type="InterPro" id="IPR050980">
    <property type="entry name" value="2C_sensor_his_kinase"/>
</dbReference>
<evidence type="ECO:0000259" key="11">
    <source>
        <dbReference type="PROSITE" id="PS50109"/>
    </source>
</evidence>
<feature type="transmembrane region" description="Helical" evidence="10">
    <location>
        <begin position="143"/>
        <end position="162"/>
    </location>
</feature>
<keyword evidence="10" id="KW-0812">Transmembrane</keyword>
<evidence type="ECO:0000256" key="10">
    <source>
        <dbReference type="SAM" id="Phobius"/>
    </source>
</evidence>
<keyword evidence="10" id="KW-0472">Membrane</keyword>
<comment type="caution">
    <text evidence="12">The sequence shown here is derived from an EMBL/GenBank/DDBJ whole genome shotgun (WGS) entry which is preliminary data.</text>
</comment>
<evidence type="ECO:0000256" key="4">
    <source>
        <dbReference type="ARBA" id="ARBA00022475"/>
    </source>
</evidence>
<dbReference type="Gene3D" id="3.30.565.10">
    <property type="entry name" value="Histidine kinase-like ATPase, C-terminal domain"/>
    <property type="match status" value="1"/>
</dbReference>
<dbReference type="InterPro" id="IPR003661">
    <property type="entry name" value="HisK_dim/P_dom"/>
</dbReference>
<comment type="catalytic activity">
    <reaction evidence="1">
        <text>ATP + protein L-histidine = ADP + protein N-phospho-L-histidine.</text>
        <dbReference type="EC" id="2.7.13.3"/>
    </reaction>
</comment>
<evidence type="ECO:0000256" key="5">
    <source>
        <dbReference type="ARBA" id="ARBA00022553"/>
    </source>
</evidence>
<evidence type="ECO:0000256" key="8">
    <source>
        <dbReference type="ARBA" id="ARBA00022777"/>
    </source>
</evidence>
<keyword evidence="8" id="KW-0418">Kinase</keyword>
<dbReference type="Proteomes" id="UP000315439">
    <property type="component" value="Unassembled WGS sequence"/>
</dbReference>
<dbReference type="Gene3D" id="1.10.287.130">
    <property type="match status" value="1"/>
</dbReference>
<dbReference type="InterPro" id="IPR036890">
    <property type="entry name" value="HATPase_C_sf"/>
</dbReference>
<dbReference type="OrthoDB" id="9804645at2"/>
<dbReference type="CDD" id="cd00082">
    <property type="entry name" value="HisKA"/>
    <property type="match status" value="1"/>
</dbReference>
<dbReference type="InterPro" id="IPR005467">
    <property type="entry name" value="His_kinase_dom"/>
</dbReference>
<dbReference type="GO" id="GO:0000155">
    <property type="term" value="F:phosphorelay sensor kinase activity"/>
    <property type="evidence" value="ECO:0007669"/>
    <property type="project" value="InterPro"/>
</dbReference>
<keyword evidence="7" id="KW-0547">Nucleotide-binding</keyword>
<evidence type="ECO:0000313" key="12">
    <source>
        <dbReference type="EMBL" id="TQV86901.1"/>
    </source>
</evidence>
<keyword evidence="5" id="KW-0597">Phosphoprotein</keyword>
<evidence type="ECO:0000256" key="1">
    <source>
        <dbReference type="ARBA" id="ARBA00000085"/>
    </source>
</evidence>
<keyword evidence="6" id="KW-0808">Transferase</keyword>
<name>A0A545UBQ5_9GAMM</name>
<keyword evidence="10" id="KW-1133">Transmembrane helix</keyword>
<feature type="domain" description="Histidine kinase" evidence="11">
    <location>
        <begin position="225"/>
        <end position="437"/>
    </location>
</feature>
<dbReference type="SUPFAM" id="SSF55874">
    <property type="entry name" value="ATPase domain of HSP90 chaperone/DNA topoisomerase II/histidine kinase"/>
    <property type="match status" value="1"/>
</dbReference>
<dbReference type="SMART" id="SM00388">
    <property type="entry name" value="HisKA"/>
    <property type="match status" value="1"/>
</dbReference>
<evidence type="ECO:0000256" key="7">
    <source>
        <dbReference type="ARBA" id="ARBA00022741"/>
    </source>
</evidence>
<dbReference type="RefSeq" id="WP_142894361.1">
    <property type="nucleotide sequence ID" value="NZ_ML660165.1"/>
</dbReference>
<dbReference type="PROSITE" id="PS50109">
    <property type="entry name" value="HIS_KIN"/>
    <property type="match status" value="1"/>
</dbReference>
<dbReference type="Pfam" id="PF02518">
    <property type="entry name" value="HATPase_c"/>
    <property type="match status" value="1"/>
</dbReference>
<dbReference type="PANTHER" id="PTHR44936">
    <property type="entry name" value="SENSOR PROTEIN CREC"/>
    <property type="match status" value="1"/>
</dbReference>
<keyword evidence="4" id="KW-1003">Cell membrane</keyword>
<dbReference type="PRINTS" id="PR00344">
    <property type="entry name" value="BCTRLSENSOR"/>
</dbReference>
<feature type="transmembrane region" description="Helical" evidence="10">
    <location>
        <begin position="7"/>
        <end position="26"/>
    </location>
</feature>
<organism evidence="12 13">
    <name type="scientific">Aliikangiella coralliicola</name>
    <dbReference type="NCBI Taxonomy" id="2592383"/>
    <lineage>
        <taxon>Bacteria</taxon>
        <taxon>Pseudomonadati</taxon>
        <taxon>Pseudomonadota</taxon>
        <taxon>Gammaproteobacteria</taxon>
        <taxon>Oceanospirillales</taxon>
        <taxon>Pleioneaceae</taxon>
        <taxon>Aliikangiella</taxon>
    </lineage>
</organism>
<evidence type="ECO:0000256" key="2">
    <source>
        <dbReference type="ARBA" id="ARBA00004651"/>
    </source>
</evidence>
<dbReference type="GO" id="GO:0005886">
    <property type="term" value="C:plasma membrane"/>
    <property type="evidence" value="ECO:0007669"/>
    <property type="project" value="UniProtKB-SubCell"/>
</dbReference>
<proteinExistence type="predicted"/>
<dbReference type="EMBL" id="VIKS01000009">
    <property type="protein sequence ID" value="TQV86901.1"/>
    <property type="molecule type" value="Genomic_DNA"/>
</dbReference>
<evidence type="ECO:0000256" key="9">
    <source>
        <dbReference type="ARBA" id="ARBA00022840"/>
    </source>
</evidence>
<comment type="subcellular location">
    <subcellularLocation>
        <location evidence="2">Cell membrane</location>
        <topology evidence="2">Multi-pass membrane protein</topology>
    </subcellularLocation>
</comment>
<protein>
    <recommendedName>
        <fullName evidence="3">histidine kinase</fullName>
        <ecNumber evidence="3">2.7.13.3</ecNumber>
    </recommendedName>
</protein>
<sequence>MTLSTQIFVRLYLVIISSVVLVGWSVDFIWQTYYSGQDENSHHSENYHHEEILTLASKLFELEPAENYPEKLTTINQSSSLPMALVPQQEIQANALESVLAENKIITLENDDGTLTAYKQIPGSNWLLAVQLIEKQQPVWPKYLLLLVFYSLIAGIVYIWTLPLTRDLKKLECAASDFAASKREKWDVEVQVPRSSPVKHLADAYNKLLARIKQLLHDQQEMSHAISHELRTPLARIKFSLEMAINHQQSEPIKEQLSSVTEDVNEIQRLVDELLSYASLEKSSGVINIEKGDIESLVATLVEKLRRNSPDKSLELVIDKPPASVFCDGYLIERGLQNLIINGLNHCHTLVRVSFRQTNNINQLIVEDDGRGIPRDERRRVFDSFVRLTQNNRSKRTGFGLGLTIVKRIAQLHNGQVSVNASELGGAQFIIQWPNVSSINTD</sequence>
<dbReference type="GO" id="GO:0005524">
    <property type="term" value="F:ATP binding"/>
    <property type="evidence" value="ECO:0007669"/>
    <property type="project" value="UniProtKB-KW"/>
</dbReference>
<dbReference type="InterPro" id="IPR003594">
    <property type="entry name" value="HATPase_dom"/>
</dbReference>
<dbReference type="InterPro" id="IPR004358">
    <property type="entry name" value="Sig_transdc_His_kin-like_C"/>
</dbReference>
<dbReference type="SMART" id="SM00387">
    <property type="entry name" value="HATPase_c"/>
    <property type="match status" value="1"/>
</dbReference>
<evidence type="ECO:0000256" key="3">
    <source>
        <dbReference type="ARBA" id="ARBA00012438"/>
    </source>
</evidence>
<dbReference type="EC" id="2.7.13.3" evidence="3"/>
<dbReference type="SUPFAM" id="SSF47384">
    <property type="entry name" value="Homodimeric domain of signal transducing histidine kinase"/>
    <property type="match status" value="1"/>
</dbReference>
<gene>
    <name evidence="12" type="ORF">FLL46_13875</name>
</gene>
<keyword evidence="9" id="KW-0067">ATP-binding</keyword>
<evidence type="ECO:0000256" key="6">
    <source>
        <dbReference type="ARBA" id="ARBA00022679"/>
    </source>
</evidence>
<dbReference type="PANTHER" id="PTHR44936:SF10">
    <property type="entry name" value="SENSOR PROTEIN RSTB"/>
    <property type="match status" value="1"/>
</dbReference>
<reference evidence="12 13" key="1">
    <citation type="submission" date="2019-07" db="EMBL/GenBank/DDBJ databases">
        <title>Draft genome for Aliikangiella sp. M105.</title>
        <authorList>
            <person name="Wang G."/>
        </authorList>
    </citation>
    <scope>NUCLEOTIDE SEQUENCE [LARGE SCALE GENOMIC DNA]</scope>
    <source>
        <strain evidence="12 13">M105</strain>
    </source>
</reference>
<keyword evidence="13" id="KW-1185">Reference proteome</keyword>
<dbReference type="AlphaFoldDB" id="A0A545UBQ5"/>
<dbReference type="InterPro" id="IPR036097">
    <property type="entry name" value="HisK_dim/P_sf"/>
</dbReference>
<accession>A0A545UBQ5</accession>